<dbReference type="Proteomes" id="UP000324536">
    <property type="component" value="Chromosome"/>
</dbReference>
<organism evidence="8 9">
    <name type="scientific">Acetobacter vaccinii</name>
    <dbReference type="NCBI Taxonomy" id="2592655"/>
    <lineage>
        <taxon>Bacteria</taxon>
        <taxon>Pseudomonadati</taxon>
        <taxon>Pseudomonadota</taxon>
        <taxon>Alphaproteobacteria</taxon>
        <taxon>Acetobacterales</taxon>
        <taxon>Acetobacteraceae</taxon>
        <taxon>Acetobacter</taxon>
    </lineage>
</organism>
<reference evidence="8 9" key="1">
    <citation type="submission" date="2019-09" db="EMBL/GenBank/DDBJ databases">
        <title>Genome sequencing of strain KACC 21233.</title>
        <authorList>
            <person name="Heo J."/>
            <person name="Kim S.-J."/>
            <person name="Kim J.-S."/>
            <person name="Hong S.-B."/>
            <person name="Kwon S.-W."/>
        </authorList>
    </citation>
    <scope>NUCLEOTIDE SEQUENCE [LARGE SCALE GENOMIC DNA]</scope>
    <source>
        <strain evidence="8 9">KACC 21233</strain>
    </source>
</reference>
<evidence type="ECO:0000256" key="1">
    <source>
        <dbReference type="ARBA" id="ARBA00022485"/>
    </source>
</evidence>
<keyword evidence="9" id="KW-1185">Reference proteome</keyword>
<accession>A0A5C1YQF0</accession>
<dbReference type="AlphaFoldDB" id="A0A5C1YQF0"/>
<keyword evidence="4" id="KW-0560">Oxidoreductase</keyword>
<dbReference type="Gene3D" id="3.90.480.20">
    <property type="match status" value="1"/>
</dbReference>
<keyword evidence="6" id="KW-0411">Iron-sulfur</keyword>
<dbReference type="OrthoDB" id="7459360at2"/>
<dbReference type="InterPro" id="IPR045854">
    <property type="entry name" value="NO2/SO3_Rdtase_4Fe4S_sf"/>
</dbReference>
<dbReference type="InterPro" id="IPR036136">
    <property type="entry name" value="Nit/Sulf_reduc_fer-like_dom_sf"/>
</dbReference>
<evidence type="ECO:0000259" key="7">
    <source>
        <dbReference type="Pfam" id="PF03460"/>
    </source>
</evidence>
<evidence type="ECO:0000256" key="4">
    <source>
        <dbReference type="ARBA" id="ARBA00023002"/>
    </source>
</evidence>
<evidence type="ECO:0000313" key="9">
    <source>
        <dbReference type="Proteomes" id="UP000324536"/>
    </source>
</evidence>
<dbReference type="SUPFAM" id="SSF56014">
    <property type="entry name" value="Nitrite and sulphite reductase 4Fe-4S domain-like"/>
    <property type="match status" value="1"/>
</dbReference>
<dbReference type="GO" id="GO:0016491">
    <property type="term" value="F:oxidoreductase activity"/>
    <property type="evidence" value="ECO:0007669"/>
    <property type="project" value="UniProtKB-KW"/>
</dbReference>
<dbReference type="EMBL" id="CP043506">
    <property type="protein sequence ID" value="QEO18241.1"/>
    <property type="molecule type" value="Genomic_DNA"/>
</dbReference>
<dbReference type="PANTHER" id="PTHR32439">
    <property type="entry name" value="FERREDOXIN--NITRITE REDUCTASE, CHLOROPLASTIC"/>
    <property type="match status" value="1"/>
</dbReference>
<evidence type="ECO:0000256" key="5">
    <source>
        <dbReference type="ARBA" id="ARBA00023004"/>
    </source>
</evidence>
<dbReference type="Gene3D" id="3.30.413.10">
    <property type="entry name" value="Sulfite Reductase Hemoprotein, domain 1"/>
    <property type="match status" value="1"/>
</dbReference>
<evidence type="ECO:0000256" key="3">
    <source>
        <dbReference type="ARBA" id="ARBA00022723"/>
    </source>
</evidence>
<dbReference type="GO" id="GO:0051539">
    <property type="term" value="F:4 iron, 4 sulfur cluster binding"/>
    <property type="evidence" value="ECO:0007669"/>
    <property type="project" value="UniProtKB-KW"/>
</dbReference>
<proteinExistence type="predicted"/>
<protein>
    <submittedName>
        <fullName evidence="8">Precorrin-3B synthase</fullName>
    </submittedName>
</protein>
<dbReference type="Pfam" id="PF03460">
    <property type="entry name" value="NIR_SIR_ferr"/>
    <property type="match status" value="1"/>
</dbReference>
<keyword evidence="2" id="KW-0349">Heme</keyword>
<sequence>MASGDGMLVRVRPPAGRLTQAQAAGVARLAGRYGNGLIDLSTRANIQLRGVQDHTYEPLMAELSELGLIDPTPEAEAKRNIVTTPYWLEGDGTLELAHNLARALQCWEGTMPSKFGFAIDTGPAPVLRSISADIRIERTSNGQLLCRADGASHGALVTPETMASTALDLARWFLAGGRQGRMAARLSEGAVPPSVFSMQSAVAADALPPPRPGRTVASMMVGFAFGQMQAHTLAVLAGIGPLRVTPWRMLLVEGLADIPAIEHVLTQPEDPLLRVVACPGAPACVQGLQPTRALARHLAPQVPVNAVLHVSGCAKSCAHPGATPLTLVAQASGFDLIHNGPATAANNRHVTAEHLMATPEILLEGLDASLL</sequence>
<keyword evidence="5" id="KW-0408">Iron</keyword>
<feature type="domain" description="Nitrite/Sulfite reductase ferredoxin-like" evidence="7">
    <location>
        <begin position="3"/>
        <end position="65"/>
    </location>
</feature>
<dbReference type="RefSeq" id="WP_149279903.1">
    <property type="nucleotide sequence ID" value="NZ_CP043506.1"/>
</dbReference>
<gene>
    <name evidence="8" type="ORF">FLP30_11370</name>
</gene>
<dbReference type="GO" id="GO:0046872">
    <property type="term" value="F:metal ion binding"/>
    <property type="evidence" value="ECO:0007669"/>
    <property type="project" value="UniProtKB-KW"/>
</dbReference>
<evidence type="ECO:0000313" key="8">
    <source>
        <dbReference type="EMBL" id="QEO18241.1"/>
    </source>
</evidence>
<evidence type="ECO:0000256" key="6">
    <source>
        <dbReference type="ARBA" id="ARBA00023014"/>
    </source>
</evidence>
<name>A0A5C1YQF0_9PROT</name>
<dbReference type="PANTHER" id="PTHR32439:SF9">
    <property type="entry name" value="BLR3264 PROTEIN"/>
    <property type="match status" value="1"/>
</dbReference>
<dbReference type="InterPro" id="IPR051329">
    <property type="entry name" value="NIR_SIR_4Fe-4S"/>
</dbReference>
<dbReference type="SUPFAM" id="SSF55124">
    <property type="entry name" value="Nitrite/Sulfite reductase N-terminal domain-like"/>
    <property type="match status" value="1"/>
</dbReference>
<dbReference type="KEGG" id="acek:FLP30_11370"/>
<evidence type="ECO:0000256" key="2">
    <source>
        <dbReference type="ARBA" id="ARBA00022617"/>
    </source>
</evidence>
<keyword evidence="3" id="KW-0479">Metal-binding</keyword>
<dbReference type="InterPro" id="IPR005117">
    <property type="entry name" value="NiRdtase/SiRdtase_haem-b_fer"/>
</dbReference>
<keyword evidence="1" id="KW-0004">4Fe-4S</keyword>